<evidence type="ECO:0000313" key="12">
    <source>
        <dbReference type="EMBL" id="EZG45596.1"/>
    </source>
</evidence>
<dbReference type="GeneID" id="22914896"/>
<evidence type="ECO:0000256" key="8">
    <source>
        <dbReference type="ARBA" id="ARBA00022989"/>
    </source>
</evidence>
<keyword evidence="4 10" id="KW-0645">Protease</keyword>
<dbReference type="RefSeq" id="XP_011132472.1">
    <property type="nucleotide sequence ID" value="XM_011134170.1"/>
</dbReference>
<evidence type="ECO:0000256" key="5">
    <source>
        <dbReference type="ARBA" id="ARBA00022692"/>
    </source>
</evidence>
<dbReference type="AlphaFoldDB" id="A0A023B0P3"/>
<comment type="caution">
    <text evidence="10">Lacks conserved residue(s) required for the propagation of feature annotation.</text>
</comment>
<feature type="transmembrane region" description="Helical" evidence="10">
    <location>
        <begin position="189"/>
        <end position="206"/>
    </location>
</feature>
<dbReference type="GO" id="GO:0004252">
    <property type="term" value="F:serine-type endopeptidase activity"/>
    <property type="evidence" value="ECO:0007669"/>
    <property type="project" value="InterPro"/>
</dbReference>
<dbReference type="EC" id="3.4.21.105" evidence="10"/>
<dbReference type="Gene3D" id="3.60.40.10">
    <property type="entry name" value="PPM-type phosphatase domain"/>
    <property type="match status" value="1"/>
</dbReference>
<feature type="transmembrane region" description="Helical" evidence="10">
    <location>
        <begin position="134"/>
        <end position="152"/>
    </location>
</feature>
<evidence type="ECO:0000256" key="1">
    <source>
        <dbReference type="ARBA" id="ARBA00000156"/>
    </source>
</evidence>
<dbReference type="InterPro" id="IPR001932">
    <property type="entry name" value="PPM-type_phosphatase-like_dom"/>
</dbReference>
<dbReference type="InterPro" id="IPR035952">
    <property type="entry name" value="Rhomboid-like_sf"/>
</dbReference>
<name>A0A023B0P3_GRENI</name>
<evidence type="ECO:0000313" key="13">
    <source>
        <dbReference type="Proteomes" id="UP000019763"/>
    </source>
</evidence>
<comment type="similarity">
    <text evidence="3 10">Belongs to the peptidase S54 family.</text>
</comment>
<evidence type="ECO:0000256" key="6">
    <source>
        <dbReference type="ARBA" id="ARBA00022801"/>
    </source>
</evidence>
<dbReference type="GO" id="GO:0016020">
    <property type="term" value="C:membrane"/>
    <property type="evidence" value="ECO:0007669"/>
    <property type="project" value="UniProtKB-SubCell"/>
</dbReference>
<dbReference type="SUPFAM" id="SSF81606">
    <property type="entry name" value="PP2C-like"/>
    <property type="match status" value="1"/>
</dbReference>
<keyword evidence="8 10" id="KW-1133">Transmembrane helix</keyword>
<evidence type="ECO:0000256" key="3">
    <source>
        <dbReference type="ARBA" id="ARBA00009045"/>
    </source>
</evidence>
<dbReference type="InterPro" id="IPR022764">
    <property type="entry name" value="Peptidase_S54_rhomboid_dom"/>
</dbReference>
<keyword evidence="13" id="KW-1185">Reference proteome</keyword>
<dbReference type="SUPFAM" id="SSF144091">
    <property type="entry name" value="Rhomboid-like"/>
    <property type="match status" value="1"/>
</dbReference>
<comment type="caution">
    <text evidence="12">The sequence shown here is derived from an EMBL/GenBank/DDBJ whole genome shotgun (WGS) entry which is preliminary data.</text>
</comment>
<proteinExistence type="inferred from homology"/>
<comment type="catalytic activity">
    <reaction evidence="1 10">
        <text>Cleaves type-1 transmembrane domains using a catalytic dyad composed of serine and histidine that are contributed by different transmembrane domains.</text>
        <dbReference type="EC" id="3.4.21.105"/>
    </reaction>
</comment>
<feature type="transmembrane region" description="Helical" evidence="10">
    <location>
        <begin position="158"/>
        <end position="177"/>
    </location>
</feature>
<sequence length="448" mass="49372">MAVVSLDRDNVTSITPLEGGCFIPFDPAARNIPFGGKMKVTLAVFWIDVALFVMIVILNKGFETMSINVMLGPTAHTLIRGGAMTRYLVTKEKEAWRLLWSIFLHAGVFHIVVNLTAILALGRLIEPDWGTRRFLFVFLISGLTGNMTSCALDDNVVSVGSSGAIYGVLGALLVYIFEFWDSIPLAQTIFTATASCCIFAVITSFIPHIDIYAHIGGFFSGLLAALATCTRIGWRVHNADGTTDVRDPFGYPASRTSFRHTYDLDEVHQKPTKGTWTLRALCLLILVRMKSGYSVKPYINQDRAFILEIGPRFTAFGVFDGHGSNGHDVADFVSTAFKKGIQETFQYQKKLTGSNILQFIHGLFAHADYELGRSGIDIMHSGCTGSLAIRYNEMIYVGYVGDSKVAAVHFHGKKPCNLPPKFLSSPPLPLLIFSPPYLLTAFSSLPWF</sequence>
<comment type="subcellular location">
    <subcellularLocation>
        <location evidence="2 10">Membrane</location>
        <topology evidence="2 10">Multi-pass membrane protein</topology>
    </subcellularLocation>
</comment>
<evidence type="ECO:0000256" key="9">
    <source>
        <dbReference type="ARBA" id="ARBA00023136"/>
    </source>
</evidence>
<dbReference type="InterPro" id="IPR036457">
    <property type="entry name" value="PPM-type-like_dom_sf"/>
</dbReference>
<reference evidence="12" key="1">
    <citation type="submission" date="2013-12" db="EMBL/GenBank/DDBJ databases">
        <authorList>
            <person name="Omoto C.K."/>
            <person name="Sibley D."/>
            <person name="Venepally P."/>
            <person name="Hadjithomas M."/>
            <person name="Karamycheva S."/>
            <person name="Brunk B."/>
            <person name="Roos D."/>
            <person name="Caler E."/>
            <person name="Lorenzi H."/>
        </authorList>
    </citation>
    <scope>NUCLEOTIDE SEQUENCE</scope>
</reference>
<dbReference type="Gene3D" id="1.20.1540.10">
    <property type="entry name" value="Rhomboid-like"/>
    <property type="match status" value="1"/>
</dbReference>
<feature type="transmembrane region" description="Helical" evidence="10">
    <location>
        <begin position="212"/>
        <end position="234"/>
    </location>
</feature>
<dbReference type="EMBL" id="AFNH02001019">
    <property type="protein sequence ID" value="EZG45596.1"/>
    <property type="molecule type" value="Genomic_DNA"/>
</dbReference>
<evidence type="ECO:0000259" key="11">
    <source>
        <dbReference type="PROSITE" id="PS51746"/>
    </source>
</evidence>
<evidence type="ECO:0000256" key="7">
    <source>
        <dbReference type="ARBA" id="ARBA00022825"/>
    </source>
</evidence>
<dbReference type="eggNOG" id="KOG2289">
    <property type="taxonomic scope" value="Eukaryota"/>
</dbReference>
<dbReference type="PANTHER" id="PTHR22936">
    <property type="entry name" value="RHOMBOID-RELATED"/>
    <property type="match status" value="1"/>
</dbReference>
<dbReference type="InterPro" id="IPR002610">
    <property type="entry name" value="Peptidase_S54_rhomboid-like"/>
</dbReference>
<protein>
    <recommendedName>
        <fullName evidence="10">Rhomboid-like protease</fullName>
        <ecNumber evidence="10">3.4.21.105</ecNumber>
    </recommendedName>
</protein>
<dbReference type="Pfam" id="PF01694">
    <property type="entry name" value="Rhomboid"/>
    <property type="match status" value="1"/>
</dbReference>
<keyword evidence="5 10" id="KW-0812">Transmembrane</keyword>
<feature type="transmembrane region" description="Helical" evidence="10">
    <location>
        <begin position="98"/>
        <end position="122"/>
    </location>
</feature>
<dbReference type="Proteomes" id="UP000019763">
    <property type="component" value="Unassembled WGS sequence"/>
</dbReference>
<evidence type="ECO:0000256" key="10">
    <source>
        <dbReference type="RuleBase" id="RU362115"/>
    </source>
</evidence>
<organism evidence="12 13">
    <name type="scientific">Gregarina niphandrodes</name>
    <name type="common">Septate eugregarine</name>
    <dbReference type="NCBI Taxonomy" id="110365"/>
    <lineage>
        <taxon>Eukaryota</taxon>
        <taxon>Sar</taxon>
        <taxon>Alveolata</taxon>
        <taxon>Apicomplexa</taxon>
        <taxon>Conoidasida</taxon>
        <taxon>Gregarinasina</taxon>
        <taxon>Eugregarinorida</taxon>
        <taxon>Gregarinidae</taxon>
        <taxon>Gregarina</taxon>
    </lineage>
</organism>
<keyword evidence="9 10" id="KW-0472">Membrane</keyword>
<gene>
    <name evidence="12" type="ORF">GNI_137850</name>
</gene>
<keyword evidence="6 10" id="KW-0378">Hydrolase</keyword>
<comment type="function">
    <text evidence="10">Serine protease involved in intramembrane proteolysis.</text>
</comment>
<dbReference type="PROSITE" id="PS51746">
    <property type="entry name" value="PPM_2"/>
    <property type="match status" value="1"/>
</dbReference>
<feature type="domain" description="PPM-type phosphatase" evidence="11">
    <location>
        <begin position="284"/>
        <end position="448"/>
    </location>
</feature>
<dbReference type="GO" id="GO:0006508">
    <property type="term" value="P:proteolysis"/>
    <property type="evidence" value="ECO:0007669"/>
    <property type="project" value="UniProtKB-KW"/>
</dbReference>
<feature type="transmembrane region" description="Helical" evidence="10">
    <location>
        <begin position="40"/>
        <end position="58"/>
    </location>
</feature>
<dbReference type="VEuPathDB" id="CryptoDB:GNI_137850"/>
<evidence type="ECO:0000256" key="4">
    <source>
        <dbReference type="ARBA" id="ARBA00022670"/>
    </source>
</evidence>
<keyword evidence="7 10" id="KW-0720">Serine protease</keyword>
<accession>A0A023B0P3</accession>
<evidence type="ECO:0000256" key="2">
    <source>
        <dbReference type="ARBA" id="ARBA00004141"/>
    </source>
</evidence>
<dbReference type="OrthoDB" id="418595at2759"/>
<dbReference type="PANTHER" id="PTHR22936:SF69">
    <property type="entry name" value="RHOMBOID-LIKE PROTEIN"/>
    <property type="match status" value="1"/>
</dbReference>